<proteinExistence type="predicted"/>
<evidence type="ECO:0000313" key="2">
    <source>
        <dbReference type="Proteomes" id="UP001247805"/>
    </source>
</evidence>
<comment type="caution">
    <text evidence="1">The sequence shown here is derived from an EMBL/GenBank/DDBJ whole genome shotgun (WGS) entry which is preliminary data.</text>
</comment>
<dbReference type="SUPFAM" id="SSF49478">
    <property type="entry name" value="Cna protein B-type domain"/>
    <property type="match status" value="1"/>
</dbReference>
<keyword evidence="2" id="KW-1185">Reference proteome</keyword>
<dbReference type="RefSeq" id="WP_316027202.1">
    <property type="nucleotide sequence ID" value="NZ_JAWDIO010000002.1"/>
</dbReference>
<gene>
    <name evidence="1" type="ORF">RS130_18885</name>
</gene>
<dbReference type="InterPro" id="IPR019613">
    <property type="entry name" value="DUF4198"/>
</dbReference>
<accession>A0ABU3T076</accession>
<evidence type="ECO:0000313" key="1">
    <source>
        <dbReference type="EMBL" id="MDU0355672.1"/>
    </source>
</evidence>
<reference evidence="1 2" key="1">
    <citation type="submission" date="2023-10" db="EMBL/GenBank/DDBJ databases">
        <title>Glaciecola aquimarina strain GGW-M5 nov., isolated from a coastal seawater.</title>
        <authorList>
            <person name="Bayburt H."/>
            <person name="Kim J.M."/>
            <person name="Choi B.J."/>
            <person name="Jeon C.O."/>
        </authorList>
    </citation>
    <scope>NUCLEOTIDE SEQUENCE [LARGE SCALE GENOMIC DNA]</scope>
    <source>
        <strain evidence="1 2">KCTC 32108</strain>
    </source>
</reference>
<organism evidence="1 2">
    <name type="scientific">Paraglaciecola aquimarina</name>
    <dbReference type="NCBI Taxonomy" id="1235557"/>
    <lineage>
        <taxon>Bacteria</taxon>
        <taxon>Pseudomonadati</taxon>
        <taxon>Pseudomonadota</taxon>
        <taxon>Gammaproteobacteria</taxon>
        <taxon>Alteromonadales</taxon>
        <taxon>Alteromonadaceae</taxon>
        <taxon>Paraglaciecola</taxon>
    </lineage>
</organism>
<dbReference type="EMBL" id="JAWDIO010000002">
    <property type="protein sequence ID" value="MDU0355672.1"/>
    <property type="molecule type" value="Genomic_DNA"/>
</dbReference>
<name>A0ABU3T076_9ALTE</name>
<dbReference type="Proteomes" id="UP001247805">
    <property type="component" value="Unassembled WGS sequence"/>
</dbReference>
<dbReference type="Pfam" id="PF10670">
    <property type="entry name" value="DUF4198"/>
    <property type="match status" value="1"/>
</dbReference>
<protein>
    <submittedName>
        <fullName evidence="1">DUF4198 domain-containing protein</fullName>
    </submittedName>
</protein>
<sequence length="108" mass="11949">MKPYGVGLEFIALSHPNELFVNESLNMISHFDGKPLADLQVDIYAANDQFSDNKPSFSVNTNTRGEFSFTPKEQGVYLLRARHRTDAPASSAAPQISNTYTLVVEAVE</sequence>